<accession>A0A3N4JVC2</accession>
<feature type="signal peptide" evidence="3">
    <location>
        <begin position="1"/>
        <end position="23"/>
    </location>
</feature>
<evidence type="ECO:0000313" key="5">
    <source>
        <dbReference type="Proteomes" id="UP000276215"/>
    </source>
</evidence>
<keyword evidence="5" id="KW-1185">Reference proteome</keyword>
<evidence type="ECO:0000256" key="1">
    <source>
        <dbReference type="SAM" id="MobiDB-lite"/>
    </source>
</evidence>
<reference evidence="4 5" key="1">
    <citation type="journal article" date="2018" name="Nat. Ecol. Evol.">
        <title>Pezizomycetes genomes reveal the molecular basis of ectomycorrhizal truffle lifestyle.</title>
        <authorList>
            <person name="Murat C."/>
            <person name="Payen T."/>
            <person name="Noel B."/>
            <person name="Kuo A."/>
            <person name="Morin E."/>
            <person name="Chen J."/>
            <person name="Kohler A."/>
            <person name="Krizsan K."/>
            <person name="Balestrini R."/>
            <person name="Da Silva C."/>
            <person name="Montanini B."/>
            <person name="Hainaut M."/>
            <person name="Levati E."/>
            <person name="Barry K.W."/>
            <person name="Belfiori B."/>
            <person name="Cichocki N."/>
            <person name="Clum A."/>
            <person name="Dockter R.B."/>
            <person name="Fauchery L."/>
            <person name="Guy J."/>
            <person name="Iotti M."/>
            <person name="Le Tacon F."/>
            <person name="Lindquist E.A."/>
            <person name="Lipzen A."/>
            <person name="Malagnac F."/>
            <person name="Mello A."/>
            <person name="Molinier V."/>
            <person name="Miyauchi S."/>
            <person name="Poulain J."/>
            <person name="Riccioni C."/>
            <person name="Rubini A."/>
            <person name="Sitrit Y."/>
            <person name="Splivallo R."/>
            <person name="Traeger S."/>
            <person name="Wang M."/>
            <person name="Zifcakova L."/>
            <person name="Wipf D."/>
            <person name="Zambonelli A."/>
            <person name="Paolocci F."/>
            <person name="Nowrousian M."/>
            <person name="Ottonello S."/>
            <person name="Baldrian P."/>
            <person name="Spatafora J.W."/>
            <person name="Henrissat B."/>
            <person name="Nagy L.G."/>
            <person name="Aury J.M."/>
            <person name="Wincker P."/>
            <person name="Grigoriev I.V."/>
            <person name="Bonfante P."/>
            <person name="Martin F.M."/>
        </authorList>
    </citation>
    <scope>NUCLEOTIDE SEQUENCE [LARGE SCALE GENOMIC DNA]</scope>
    <source>
        <strain evidence="4 5">120613-1</strain>
    </source>
</reference>
<keyword evidence="2" id="KW-1133">Transmembrane helix</keyword>
<feature type="transmembrane region" description="Helical" evidence="2">
    <location>
        <begin position="302"/>
        <end position="320"/>
    </location>
</feature>
<keyword evidence="2" id="KW-0472">Membrane</keyword>
<feature type="compositionally biased region" description="Pro residues" evidence="1">
    <location>
        <begin position="262"/>
        <end position="279"/>
    </location>
</feature>
<dbReference type="AlphaFoldDB" id="A0A3N4JVC2"/>
<feature type="region of interest" description="Disordered" evidence="1">
    <location>
        <begin position="259"/>
        <end position="279"/>
    </location>
</feature>
<keyword evidence="2" id="KW-0812">Transmembrane</keyword>
<organism evidence="4 5">
    <name type="scientific">Choiromyces venosus 120613-1</name>
    <dbReference type="NCBI Taxonomy" id="1336337"/>
    <lineage>
        <taxon>Eukaryota</taxon>
        <taxon>Fungi</taxon>
        <taxon>Dikarya</taxon>
        <taxon>Ascomycota</taxon>
        <taxon>Pezizomycotina</taxon>
        <taxon>Pezizomycetes</taxon>
        <taxon>Pezizales</taxon>
        <taxon>Tuberaceae</taxon>
        <taxon>Choiromyces</taxon>
    </lineage>
</organism>
<name>A0A3N4JVC2_9PEZI</name>
<proteinExistence type="predicted"/>
<evidence type="ECO:0000256" key="2">
    <source>
        <dbReference type="SAM" id="Phobius"/>
    </source>
</evidence>
<dbReference type="OrthoDB" id="5426603at2759"/>
<feature type="chain" id="PRO_5018129677" evidence="3">
    <location>
        <begin position="24"/>
        <end position="321"/>
    </location>
</feature>
<dbReference type="EMBL" id="ML120375">
    <property type="protein sequence ID" value="RPB01128.1"/>
    <property type="molecule type" value="Genomic_DNA"/>
</dbReference>
<keyword evidence="3" id="KW-0732">Signal</keyword>
<evidence type="ECO:0000256" key="3">
    <source>
        <dbReference type="SAM" id="SignalP"/>
    </source>
</evidence>
<protein>
    <submittedName>
        <fullName evidence="4">Uncharacterized protein</fullName>
    </submittedName>
</protein>
<sequence length="321" mass="34040">MMFHWPTFFIIIYGLLFCLVVCGQFTSCKGTTAQDSPACTASLGYITGDLLLSEKTIGYLPYKPTENESFDGSAKRHLSRGLDYQRGAKAMQESGDLKPMCAAGKKACSDLGHPEICCEESHSCLPTNNTLTGTYCCGSPDPVNQPCNDEKLSCEDGWYECPASANGGCCKYGQRCHLLQCLEGGGPARPTASLSQVTPAPSDPDLDGDGVRGTQDNTSAMRTTIPYSASQPSITPGPKNGITNGTDDDLYRITGVLSSTAPPTPFTPRPTFNPGPPSLTKPLSNIPTTNGRSGGMQNSFQFHGWIIAVIMGWIAIVAGGS</sequence>
<gene>
    <name evidence="4" type="ORF">L873DRAFT_1788446</name>
</gene>
<feature type="region of interest" description="Disordered" evidence="1">
    <location>
        <begin position="188"/>
        <end position="210"/>
    </location>
</feature>
<evidence type="ECO:0000313" key="4">
    <source>
        <dbReference type="EMBL" id="RPB01128.1"/>
    </source>
</evidence>
<dbReference type="Proteomes" id="UP000276215">
    <property type="component" value="Unassembled WGS sequence"/>
</dbReference>